<dbReference type="InterPro" id="IPR013749">
    <property type="entry name" value="PM/HMP-P_kinase-1"/>
</dbReference>
<dbReference type="GO" id="GO:0004789">
    <property type="term" value="F:thiamine-phosphate diphosphorylase activity"/>
    <property type="evidence" value="ECO:0007669"/>
    <property type="project" value="UniProtKB-EC"/>
</dbReference>
<dbReference type="GO" id="GO:0008902">
    <property type="term" value="F:hydroxymethylpyrimidine kinase activity"/>
    <property type="evidence" value="ECO:0007669"/>
    <property type="project" value="UniProtKB-EC"/>
</dbReference>
<comment type="cofactor">
    <cofactor evidence="3">
        <name>Mg(2+)</name>
        <dbReference type="ChEBI" id="CHEBI:18420"/>
    </cofactor>
</comment>
<comment type="catalytic activity">
    <reaction evidence="18">
        <text>2-(2-carboxy-4-methylthiazol-5-yl)ethyl phosphate + 4-amino-2-methyl-5-(diphosphooxymethyl)pyrimidine + 2 H(+) = thiamine phosphate + CO2 + diphosphate</text>
        <dbReference type="Rhea" id="RHEA:47848"/>
        <dbReference type="ChEBI" id="CHEBI:15378"/>
        <dbReference type="ChEBI" id="CHEBI:16526"/>
        <dbReference type="ChEBI" id="CHEBI:33019"/>
        <dbReference type="ChEBI" id="CHEBI:37575"/>
        <dbReference type="ChEBI" id="CHEBI:57841"/>
        <dbReference type="ChEBI" id="CHEBI:62890"/>
        <dbReference type="EC" id="2.5.1.3"/>
    </reaction>
</comment>
<evidence type="ECO:0000256" key="20">
    <source>
        <dbReference type="ARBA" id="ARBA00061283"/>
    </source>
</evidence>
<evidence type="ECO:0000256" key="14">
    <source>
        <dbReference type="ARBA" id="ARBA00022840"/>
    </source>
</evidence>
<evidence type="ECO:0000259" key="24">
    <source>
        <dbReference type="Pfam" id="PF08543"/>
    </source>
</evidence>
<keyword evidence="11 25" id="KW-0808">Transferase</keyword>
<dbReference type="KEGG" id="cpso:CPPEL_00245"/>
<dbReference type="Proteomes" id="UP000271426">
    <property type="component" value="Chromosome"/>
</dbReference>
<evidence type="ECO:0000256" key="18">
    <source>
        <dbReference type="ARBA" id="ARBA00047851"/>
    </source>
</evidence>
<comment type="function">
    <text evidence="4">Condenses 4-methyl-5-(beta-hydroxyethyl)thiazole monophosphate (THZ-P) and 2-methyl-4-amino-5-hydroxymethyl pyrimidine pyrophosphate (HMP-PP) to form thiamine monophosphate (TMP).</text>
</comment>
<evidence type="ECO:0000256" key="17">
    <source>
        <dbReference type="ARBA" id="ARBA00047334"/>
    </source>
</evidence>
<keyword evidence="16" id="KW-0511">Multifunctional enzyme</keyword>
<accession>A0A3G6IVV4</accession>
<evidence type="ECO:0000256" key="6">
    <source>
        <dbReference type="ARBA" id="ARBA00004769"/>
    </source>
</evidence>
<evidence type="ECO:0000256" key="9">
    <source>
        <dbReference type="ARBA" id="ARBA00012830"/>
    </source>
</evidence>
<proteinExistence type="inferred from homology"/>
<dbReference type="PANTHER" id="PTHR20858:SF17">
    <property type="entry name" value="HYDROXYMETHYLPYRIMIDINE_PHOSPHOMETHYLPYRIMIDINE KINASE THI20-RELATED"/>
    <property type="match status" value="1"/>
</dbReference>
<evidence type="ECO:0000256" key="22">
    <source>
        <dbReference type="ARBA" id="ARBA00061559"/>
    </source>
</evidence>
<evidence type="ECO:0000313" key="26">
    <source>
        <dbReference type="Proteomes" id="UP000271426"/>
    </source>
</evidence>
<dbReference type="InterPro" id="IPR029056">
    <property type="entry name" value="Ribokinase-like"/>
</dbReference>
<dbReference type="CDD" id="cd01169">
    <property type="entry name" value="HMPP_kinase"/>
    <property type="match status" value="1"/>
</dbReference>
<name>A0A3G6IVV4_9CORY</name>
<organism evidence="25 26">
    <name type="scientific">Corynebacterium pseudopelargi</name>
    <dbReference type="NCBI Taxonomy" id="2080757"/>
    <lineage>
        <taxon>Bacteria</taxon>
        <taxon>Bacillati</taxon>
        <taxon>Actinomycetota</taxon>
        <taxon>Actinomycetes</taxon>
        <taxon>Mycobacteriales</taxon>
        <taxon>Corynebacteriaceae</taxon>
        <taxon>Corynebacterium</taxon>
    </lineage>
</organism>
<keyword evidence="12" id="KW-0547">Nucleotide-binding</keyword>
<comment type="catalytic activity">
    <reaction evidence="17">
        <text>4-methyl-5-(2-phosphooxyethyl)-thiazole + 4-amino-2-methyl-5-(diphosphooxymethyl)pyrimidine + H(+) = thiamine phosphate + diphosphate</text>
        <dbReference type="Rhea" id="RHEA:22328"/>
        <dbReference type="ChEBI" id="CHEBI:15378"/>
        <dbReference type="ChEBI" id="CHEBI:33019"/>
        <dbReference type="ChEBI" id="CHEBI:37575"/>
        <dbReference type="ChEBI" id="CHEBI:57841"/>
        <dbReference type="ChEBI" id="CHEBI:58296"/>
        <dbReference type="EC" id="2.5.1.3"/>
    </reaction>
</comment>
<evidence type="ECO:0000313" key="25">
    <source>
        <dbReference type="EMBL" id="AZA08200.1"/>
    </source>
</evidence>
<dbReference type="SUPFAM" id="SSF53613">
    <property type="entry name" value="Ribokinase-like"/>
    <property type="match status" value="1"/>
</dbReference>
<dbReference type="Gene3D" id="3.40.1190.20">
    <property type="match status" value="1"/>
</dbReference>
<dbReference type="PANTHER" id="PTHR20858">
    <property type="entry name" value="PHOSPHOMETHYLPYRIMIDINE KINASE"/>
    <property type="match status" value="1"/>
</dbReference>
<comment type="catalytic activity">
    <reaction evidence="2">
        <text>4-amino-2-methyl-5-(phosphooxymethyl)pyrimidine + ATP = 4-amino-2-methyl-5-(diphosphooxymethyl)pyrimidine + ADP</text>
        <dbReference type="Rhea" id="RHEA:19893"/>
        <dbReference type="ChEBI" id="CHEBI:30616"/>
        <dbReference type="ChEBI" id="CHEBI:57841"/>
        <dbReference type="ChEBI" id="CHEBI:58354"/>
        <dbReference type="ChEBI" id="CHEBI:456216"/>
        <dbReference type="EC" id="2.7.4.7"/>
    </reaction>
</comment>
<dbReference type="GO" id="GO:0008972">
    <property type="term" value="F:phosphomethylpyrimidine kinase activity"/>
    <property type="evidence" value="ECO:0007669"/>
    <property type="project" value="UniProtKB-EC"/>
</dbReference>
<evidence type="ECO:0000256" key="21">
    <source>
        <dbReference type="ARBA" id="ARBA00061288"/>
    </source>
</evidence>
<comment type="similarity">
    <text evidence="21">In the central section; belongs to the ThiD family.</text>
</comment>
<comment type="function">
    <text evidence="5">Catalyzes the phosphorylation of hydroxymethylpyrimidine phosphate (HMP-P) to HMP-PP, and of HMP to HMP-P.</text>
</comment>
<evidence type="ECO:0000256" key="19">
    <source>
        <dbReference type="ARBA" id="ARBA00047883"/>
    </source>
</evidence>
<keyword evidence="26" id="KW-1185">Reference proteome</keyword>
<dbReference type="GO" id="GO:0009229">
    <property type="term" value="P:thiamine diphosphate biosynthetic process"/>
    <property type="evidence" value="ECO:0007669"/>
    <property type="project" value="UniProtKB-UniPathway"/>
</dbReference>
<sequence length="292" mass="30535">MVPVHFLEPQPNLKAMSTGSAFKPRVVSIAGTDPTGGAGAQADIKAISAAGGYAMSVITSIVSQNTLGVIDVFYPPIKVVQSQLEAISDDVVIDAIKIGMLGTSEVINCVHAWLQQQPSSPVVLDPVMVSTSGHRLLDSAAEDALRQLLPLASLITPNIPELAVLSNSEPASDLEGAIEQGRQVLQRYGCSVLVKGGHLSGEPLNAVLKASEDGSDISVHVIENQRVHTRNTHGTGCSLSSAIATRLGAGESLEAAVQWATQWLHGALKAADALQVGKGHGPVDHFHHLQIN</sequence>
<dbReference type="GO" id="GO:0009228">
    <property type="term" value="P:thiamine biosynthetic process"/>
    <property type="evidence" value="ECO:0007669"/>
    <property type="project" value="UniProtKB-KW"/>
</dbReference>
<gene>
    <name evidence="25" type="primary">thiD</name>
    <name evidence="25" type="ORF">CPPEL_00245</name>
</gene>
<evidence type="ECO:0000256" key="16">
    <source>
        <dbReference type="ARBA" id="ARBA00023268"/>
    </source>
</evidence>
<keyword evidence="15" id="KW-0784">Thiamine biosynthesis</keyword>
<dbReference type="GO" id="GO:0005524">
    <property type="term" value="F:ATP binding"/>
    <property type="evidence" value="ECO:0007669"/>
    <property type="project" value="UniProtKB-KW"/>
</dbReference>
<dbReference type="NCBIfam" id="TIGR00097">
    <property type="entry name" value="HMP-P_kinase"/>
    <property type="match status" value="1"/>
</dbReference>
<evidence type="ECO:0000256" key="11">
    <source>
        <dbReference type="ARBA" id="ARBA00022679"/>
    </source>
</evidence>
<comment type="similarity">
    <text evidence="20">In the N-terminal section; belongs to the thiamine-phosphate synthase family.</text>
</comment>
<comment type="similarity">
    <text evidence="22">In the C-terminal section; belongs to the thiaminase-2 family.</text>
</comment>
<dbReference type="AlphaFoldDB" id="A0A3G6IVV4"/>
<evidence type="ECO:0000256" key="10">
    <source>
        <dbReference type="ARBA" id="ARBA00012963"/>
    </source>
</evidence>
<protein>
    <recommendedName>
        <fullName evidence="23">Thiamine biosynthesis multifunctional protein ThiED</fullName>
        <ecNumber evidence="9">2.5.1.3</ecNumber>
        <ecNumber evidence="8">2.7.1.49</ecNumber>
        <ecNumber evidence="10">2.7.4.7</ecNumber>
    </recommendedName>
</protein>
<dbReference type="EC" id="2.5.1.3" evidence="9"/>
<evidence type="ECO:0000256" key="8">
    <source>
        <dbReference type="ARBA" id="ARBA00012135"/>
    </source>
</evidence>
<comment type="pathway">
    <text evidence="7">Cofactor biosynthesis; thiamine diphosphate biosynthesis; thiamine phosphate from 4-amino-2-methyl-5-diphosphomethylpyrimidine and 4-methyl-5-(2-phosphoethyl)-thiazole: step 1/1.</text>
</comment>
<evidence type="ECO:0000256" key="12">
    <source>
        <dbReference type="ARBA" id="ARBA00022741"/>
    </source>
</evidence>
<dbReference type="Pfam" id="PF08543">
    <property type="entry name" value="Phos_pyr_kin"/>
    <property type="match status" value="1"/>
</dbReference>
<keyword evidence="13 25" id="KW-0418">Kinase</keyword>
<comment type="pathway">
    <text evidence="6">Cofactor biosynthesis; thiamine diphosphate biosynthesis; 4-amino-2-methyl-5-diphosphomethylpyrimidine from 5-amino-1-(5-phospho-D-ribosyl)imidazole: step 3/3.</text>
</comment>
<dbReference type="EMBL" id="CP033898">
    <property type="protein sequence ID" value="AZA08200.1"/>
    <property type="molecule type" value="Genomic_DNA"/>
</dbReference>
<reference evidence="25 26" key="1">
    <citation type="submission" date="2018-11" db="EMBL/GenBank/DDBJ databases">
        <authorList>
            <person name="Kleinhagauer T."/>
            <person name="Glaeser S.P."/>
            <person name="Spergser J."/>
            <person name="Ruckert C."/>
            <person name="Kaempfer P."/>
            <person name="Busse H.-J."/>
        </authorList>
    </citation>
    <scope>NUCLEOTIDE SEQUENCE [LARGE SCALE GENOMIC DNA]</scope>
    <source>
        <strain evidence="25 26">812CH</strain>
    </source>
</reference>
<dbReference type="FunFam" id="3.40.1190.20:FF:000003">
    <property type="entry name" value="Phosphomethylpyrimidine kinase ThiD"/>
    <property type="match status" value="1"/>
</dbReference>
<evidence type="ECO:0000256" key="1">
    <source>
        <dbReference type="ARBA" id="ARBA00000151"/>
    </source>
</evidence>
<evidence type="ECO:0000256" key="3">
    <source>
        <dbReference type="ARBA" id="ARBA00001946"/>
    </source>
</evidence>
<dbReference type="UniPathway" id="UPA00060">
    <property type="reaction ID" value="UER00138"/>
</dbReference>
<keyword evidence="14" id="KW-0067">ATP-binding</keyword>
<evidence type="ECO:0000256" key="5">
    <source>
        <dbReference type="ARBA" id="ARBA00003848"/>
    </source>
</evidence>
<dbReference type="GO" id="GO:0005829">
    <property type="term" value="C:cytosol"/>
    <property type="evidence" value="ECO:0007669"/>
    <property type="project" value="TreeGrafter"/>
</dbReference>
<evidence type="ECO:0000256" key="4">
    <source>
        <dbReference type="ARBA" id="ARBA00003814"/>
    </source>
</evidence>
<comment type="catalytic activity">
    <reaction evidence="1">
        <text>4-amino-5-hydroxymethyl-2-methylpyrimidine + ATP = 4-amino-2-methyl-5-(phosphooxymethyl)pyrimidine + ADP + H(+)</text>
        <dbReference type="Rhea" id="RHEA:23096"/>
        <dbReference type="ChEBI" id="CHEBI:15378"/>
        <dbReference type="ChEBI" id="CHEBI:16892"/>
        <dbReference type="ChEBI" id="CHEBI:30616"/>
        <dbReference type="ChEBI" id="CHEBI:58354"/>
        <dbReference type="ChEBI" id="CHEBI:456216"/>
        <dbReference type="EC" id="2.7.1.49"/>
    </reaction>
</comment>
<evidence type="ECO:0000256" key="13">
    <source>
        <dbReference type="ARBA" id="ARBA00022777"/>
    </source>
</evidence>
<dbReference type="EC" id="2.7.4.7" evidence="10"/>
<evidence type="ECO:0000256" key="7">
    <source>
        <dbReference type="ARBA" id="ARBA00005165"/>
    </source>
</evidence>
<evidence type="ECO:0000256" key="2">
    <source>
        <dbReference type="ARBA" id="ARBA00000565"/>
    </source>
</evidence>
<comment type="catalytic activity">
    <reaction evidence="19">
        <text>2-[(2R,5Z)-2-carboxy-4-methylthiazol-5(2H)-ylidene]ethyl phosphate + 4-amino-2-methyl-5-(diphosphooxymethyl)pyrimidine + 2 H(+) = thiamine phosphate + CO2 + diphosphate</text>
        <dbReference type="Rhea" id="RHEA:47844"/>
        <dbReference type="ChEBI" id="CHEBI:15378"/>
        <dbReference type="ChEBI" id="CHEBI:16526"/>
        <dbReference type="ChEBI" id="CHEBI:33019"/>
        <dbReference type="ChEBI" id="CHEBI:37575"/>
        <dbReference type="ChEBI" id="CHEBI:57841"/>
        <dbReference type="ChEBI" id="CHEBI:62899"/>
        <dbReference type="EC" id="2.5.1.3"/>
    </reaction>
</comment>
<evidence type="ECO:0000256" key="15">
    <source>
        <dbReference type="ARBA" id="ARBA00022977"/>
    </source>
</evidence>
<feature type="domain" description="Pyridoxamine kinase/Phosphomethylpyrimidine kinase" evidence="24">
    <location>
        <begin position="33"/>
        <end position="284"/>
    </location>
</feature>
<dbReference type="EC" id="2.7.1.49" evidence="8"/>
<evidence type="ECO:0000256" key="23">
    <source>
        <dbReference type="ARBA" id="ARBA00067202"/>
    </source>
</evidence>
<dbReference type="InterPro" id="IPR004399">
    <property type="entry name" value="HMP/HMP-P_kinase_dom"/>
</dbReference>